<gene>
    <name evidence="3" type="ORF">CEUTPL_LOCUS14420</name>
</gene>
<accession>A0A9N9N3X2</accession>
<name>A0A9N9N3X2_9CUCU</name>
<protein>
    <submittedName>
        <fullName evidence="3">Uncharacterized protein</fullName>
    </submittedName>
</protein>
<dbReference type="OrthoDB" id="8034296at2759"/>
<feature type="compositionally biased region" description="Polar residues" evidence="1">
    <location>
        <begin position="220"/>
        <end position="230"/>
    </location>
</feature>
<sequence length="390" mass="43094">MATSEPTISTTNSTSSHPWKFLGSVSSVSPVSFSQNDDSISTPKSIDNYNGTGYYIDDDAESVFNDLKTVLLACIATLVPLIITLATIFGIRTLWVQYKTRQKPSFDGVLVTENTTTTSKPLHSLLFYDKGSSETHLDISTSEAVEICDDLSPSSNNKSSNINGSIITMTLKNNHLIVETEERNDIEEDSRETTLRYSPSARDGVFVVEVQQGVRRSPGSEPNRSGSMSDQCALVHSPPEKYNHEVTAKERDSEYNVQKTSPFHRPGSKAKTGLSTSTTSLSSLRQSYSYSNQLSCDQDRYGYNLYMGYDNDSAAGRIVETTKPKITSALYKTNLKSLSFDVVENASEKLNRLRLGNKTSLDNVLESNGVEEFNTSLNKSRLLVENDSEQ</sequence>
<keyword evidence="2" id="KW-0472">Membrane</keyword>
<keyword evidence="2" id="KW-0812">Transmembrane</keyword>
<feature type="transmembrane region" description="Helical" evidence="2">
    <location>
        <begin position="70"/>
        <end position="95"/>
    </location>
</feature>
<organism evidence="3 4">
    <name type="scientific">Ceutorhynchus assimilis</name>
    <name type="common">cabbage seed weevil</name>
    <dbReference type="NCBI Taxonomy" id="467358"/>
    <lineage>
        <taxon>Eukaryota</taxon>
        <taxon>Metazoa</taxon>
        <taxon>Ecdysozoa</taxon>
        <taxon>Arthropoda</taxon>
        <taxon>Hexapoda</taxon>
        <taxon>Insecta</taxon>
        <taxon>Pterygota</taxon>
        <taxon>Neoptera</taxon>
        <taxon>Endopterygota</taxon>
        <taxon>Coleoptera</taxon>
        <taxon>Polyphaga</taxon>
        <taxon>Cucujiformia</taxon>
        <taxon>Curculionidae</taxon>
        <taxon>Ceutorhynchinae</taxon>
        <taxon>Ceutorhynchus</taxon>
    </lineage>
</organism>
<keyword evidence="4" id="KW-1185">Reference proteome</keyword>
<feature type="region of interest" description="Disordered" evidence="1">
    <location>
        <begin position="247"/>
        <end position="278"/>
    </location>
</feature>
<feature type="region of interest" description="Disordered" evidence="1">
    <location>
        <begin position="212"/>
        <end position="234"/>
    </location>
</feature>
<evidence type="ECO:0000313" key="4">
    <source>
        <dbReference type="Proteomes" id="UP001152799"/>
    </source>
</evidence>
<keyword evidence="2" id="KW-1133">Transmembrane helix</keyword>
<evidence type="ECO:0000313" key="3">
    <source>
        <dbReference type="EMBL" id="CAG9774037.1"/>
    </source>
</evidence>
<dbReference type="Proteomes" id="UP001152799">
    <property type="component" value="Chromosome 9"/>
</dbReference>
<dbReference type="AlphaFoldDB" id="A0A9N9N3X2"/>
<evidence type="ECO:0000256" key="2">
    <source>
        <dbReference type="SAM" id="Phobius"/>
    </source>
</evidence>
<evidence type="ECO:0000256" key="1">
    <source>
        <dbReference type="SAM" id="MobiDB-lite"/>
    </source>
</evidence>
<dbReference type="EMBL" id="OU892285">
    <property type="protein sequence ID" value="CAG9774037.1"/>
    <property type="molecule type" value="Genomic_DNA"/>
</dbReference>
<proteinExistence type="predicted"/>
<reference evidence="3" key="1">
    <citation type="submission" date="2022-01" db="EMBL/GenBank/DDBJ databases">
        <authorList>
            <person name="King R."/>
        </authorList>
    </citation>
    <scope>NUCLEOTIDE SEQUENCE</scope>
</reference>